<name>A0A2D3W5B1_9BACT</name>
<evidence type="ECO:0000256" key="2">
    <source>
        <dbReference type="SAM" id="Coils"/>
    </source>
</evidence>
<evidence type="ECO:0000313" key="9">
    <source>
        <dbReference type="Proteomes" id="UP000231638"/>
    </source>
</evidence>
<gene>
    <name evidence="8" type="ORF">CFH80_09275</name>
</gene>
<dbReference type="InterPro" id="IPR058624">
    <property type="entry name" value="MdtA-like_HH"/>
</dbReference>
<dbReference type="Pfam" id="PF25917">
    <property type="entry name" value="BSH_RND"/>
    <property type="match status" value="1"/>
</dbReference>
<keyword evidence="2" id="KW-0175">Coiled coil</keyword>
<feature type="signal peptide" evidence="3">
    <location>
        <begin position="1"/>
        <end position="23"/>
    </location>
</feature>
<feature type="domain" description="Multidrug resistance protein MdtA-like barrel-sandwich hybrid" evidence="5">
    <location>
        <begin position="64"/>
        <end position="200"/>
    </location>
</feature>
<dbReference type="PANTHER" id="PTHR30158:SF3">
    <property type="entry name" value="MULTIDRUG EFFLUX PUMP SUBUNIT ACRA-RELATED"/>
    <property type="match status" value="1"/>
</dbReference>
<feature type="domain" description="YknX-like C-terminal permuted SH3-like" evidence="7">
    <location>
        <begin position="302"/>
        <end position="369"/>
    </location>
</feature>
<protein>
    <submittedName>
        <fullName evidence="8">Efflux transporter periplasmic adaptor subunit</fullName>
    </submittedName>
</protein>
<dbReference type="Gene3D" id="2.40.50.100">
    <property type="match status" value="1"/>
</dbReference>
<dbReference type="Proteomes" id="UP000231638">
    <property type="component" value="Unassembled WGS sequence"/>
</dbReference>
<dbReference type="Pfam" id="PF25944">
    <property type="entry name" value="Beta-barrel_RND"/>
    <property type="match status" value="1"/>
</dbReference>
<dbReference type="Pfam" id="PF25876">
    <property type="entry name" value="HH_MFP_RND"/>
    <property type="match status" value="1"/>
</dbReference>
<dbReference type="Pfam" id="PF25989">
    <property type="entry name" value="YknX_C"/>
    <property type="match status" value="1"/>
</dbReference>
<evidence type="ECO:0000313" key="8">
    <source>
        <dbReference type="EMBL" id="DAB35598.1"/>
    </source>
</evidence>
<accession>A0A2D3W5B1</accession>
<dbReference type="InterPro" id="IPR058626">
    <property type="entry name" value="MdtA-like_b-barrel"/>
</dbReference>
<feature type="chain" id="PRO_5013770383" evidence="3">
    <location>
        <begin position="24"/>
        <end position="379"/>
    </location>
</feature>
<dbReference type="GO" id="GO:0022857">
    <property type="term" value="F:transmembrane transporter activity"/>
    <property type="evidence" value="ECO:0007669"/>
    <property type="project" value="InterPro"/>
</dbReference>
<dbReference type="AlphaFoldDB" id="A0A2D3W5B1"/>
<sequence>MTFYDLRRRLFLVLFCLVAPLIAQETKTSDANAASPLVDVYRIFKPQEEAITLIYPAKTISAQSVTLKARANGLLLKKFFNEGDFVKEGDVLYKIESDTYEAALNQAKANVANANVQEHKTRKDWERIQTLFETGASSEQEKDAAYFAFESAKAALKNAEASLQNAMIALDRTTIKAPIGGMTGLKLIDVGSLVTEGTPLIDITQIAPLHVEFSIPDSDVMRQKYAIKNGSWAKPADGKIKASLIVGEHPLKEIGTVDFFDSSLNAKTGSLKARATFKNEHKELLPNQFVKISLIGLVRTNVIKVPQKAVLQTPLGASVFVVQNGKASTRAITVAENSGNDAIVESGLQEGDLVVVNNFFRIKNDMPVKIERVINEAAR</sequence>
<evidence type="ECO:0000259" key="6">
    <source>
        <dbReference type="Pfam" id="PF25944"/>
    </source>
</evidence>
<dbReference type="GO" id="GO:0046677">
    <property type="term" value="P:response to antibiotic"/>
    <property type="evidence" value="ECO:0007669"/>
    <property type="project" value="TreeGrafter"/>
</dbReference>
<evidence type="ECO:0000259" key="7">
    <source>
        <dbReference type="Pfam" id="PF25989"/>
    </source>
</evidence>
<feature type="domain" description="Multidrug resistance protein MdtA-like beta-barrel" evidence="6">
    <location>
        <begin position="208"/>
        <end position="294"/>
    </location>
</feature>
<organism evidence="8 9">
    <name type="scientific">Sulfurospirillum cavolei</name>
    <dbReference type="NCBI Taxonomy" id="366522"/>
    <lineage>
        <taxon>Bacteria</taxon>
        <taxon>Pseudomonadati</taxon>
        <taxon>Campylobacterota</taxon>
        <taxon>Epsilonproteobacteria</taxon>
        <taxon>Campylobacterales</taxon>
        <taxon>Sulfurospirillaceae</taxon>
        <taxon>Sulfurospirillum</taxon>
    </lineage>
</organism>
<dbReference type="Gene3D" id="2.40.30.170">
    <property type="match status" value="1"/>
</dbReference>
<feature type="coiled-coil region" evidence="2">
    <location>
        <begin position="149"/>
        <end position="176"/>
    </location>
</feature>
<evidence type="ECO:0000256" key="3">
    <source>
        <dbReference type="SAM" id="SignalP"/>
    </source>
</evidence>
<keyword evidence="3" id="KW-0732">Signal</keyword>
<dbReference type="SUPFAM" id="SSF111369">
    <property type="entry name" value="HlyD-like secretion proteins"/>
    <property type="match status" value="1"/>
</dbReference>
<proteinExistence type="inferred from homology"/>
<evidence type="ECO:0000256" key="1">
    <source>
        <dbReference type="ARBA" id="ARBA00009477"/>
    </source>
</evidence>
<dbReference type="GO" id="GO:0005886">
    <property type="term" value="C:plasma membrane"/>
    <property type="evidence" value="ECO:0007669"/>
    <property type="project" value="TreeGrafter"/>
</dbReference>
<dbReference type="STRING" id="366522.GCA_001548055_02047"/>
<dbReference type="InterPro" id="IPR006143">
    <property type="entry name" value="RND_pump_MFP"/>
</dbReference>
<dbReference type="NCBIfam" id="TIGR01730">
    <property type="entry name" value="RND_mfp"/>
    <property type="match status" value="1"/>
</dbReference>
<reference evidence="8 9" key="1">
    <citation type="journal article" date="2017" name="Front. Microbiol.">
        <title>Comparative Genomic Analysis of the Class Epsilonproteobacteria and Proposed Reclassification to Epsilonbacteraeota (phyl. nov.).</title>
        <authorList>
            <person name="Waite D.W."/>
            <person name="Vanwonterghem I."/>
            <person name="Rinke C."/>
            <person name="Parks D.H."/>
            <person name="Zhang Y."/>
            <person name="Takai K."/>
            <person name="Sievert S.M."/>
            <person name="Simon J."/>
            <person name="Campbell B.J."/>
            <person name="Hanson T.E."/>
            <person name="Woyke T."/>
            <person name="Klotz M.G."/>
            <person name="Hugenholtz P."/>
        </authorList>
    </citation>
    <scope>NUCLEOTIDE SEQUENCE [LARGE SCALE GENOMIC DNA]</scope>
    <source>
        <strain evidence="8">UBA11420</strain>
    </source>
</reference>
<feature type="domain" description="Multidrug resistance protein MdtA-like alpha-helical hairpin" evidence="4">
    <location>
        <begin position="104"/>
        <end position="172"/>
    </location>
</feature>
<comment type="caution">
    <text evidence="8">The sequence shown here is derived from an EMBL/GenBank/DDBJ whole genome shotgun (WGS) entry which is preliminary data.</text>
</comment>
<dbReference type="InterPro" id="IPR058637">
    <property type="entry name" value="YknX-like_C"/>
</dbReference>
<dbReference type="InterPro" id="IPR058625">
    <property type="entry name" value="MdtA-like_BSH"/>
</dbReference>
<dbReference type="EMBL" id="DLUG01000239">
    <property type="protein sequence ID" value="DAB35598.1"/>
    <property type="molecule type" value="Genomic_DNA"/>
</dbReference>
<dbReference type="PANTHER" id="PTHR30158">
    <property type="entry name" value="ACRA/E-RELATED COMPONENT OF DRUG EFFLUX TRANSPORTER"/>
    <property type="match status" value="1"/>
</dbReference>
<evidence type="ECO:0000259" key="4">
    <source>
        <dbReference type="Pfam" id="PF25876"/>
    </source>
</evidence>
<dbReference type="Gene3D" id="1.10.287.470">
    <property type="entry name" value="Helix hairpin bin"/>
    <property type="match status" value="1"/>
</dbReference>
<dbReference type="GO" id="GO:0030313">
    <property type="term" value="C:cell envelope"/>
    <property type="evidence" value="ECO:0007669"/>
    <property type="project" value="UniProtKB-SubCell"/>
</dbReference>
<dbReference type="Gene3D" id="2.40.420.20">
    <property type="match status" value="1"/>
</dbReference>
<evidence type="ECO:0000259" key="5">
    <source>
        <dbReference type="Pfam" id="PF25917"/>
    </source>
</evidence>
<comment type="similarity">
    <text evidence="1">Belongs to the membrane fusion protein (MFP) (TC 8.A.1) family.</text>
</comment>